<organism evidence="10 11">
    <name type="scientific">Rotaria sordida</name>
    <dbReference type="NCBI Taxonomy" id="392033"/>
    <lineage>
        <taxon>Eukaryota</taxon>
        <taxon>Metazoa</taxon>
        <taxon>Spiralia</taxon>
        <taxon>Gnathifera</taxon>
        <taxon>Rotifera</taxon>
        <taxon>Eurotatoria</taxon>
        <taxon>Bdelloidea</taxon>
        <taxon>Philodinida</taxon>
        <taxon>Philodinidae</taxon>
        <taxon>Rotaria</taxon>
    </lineage>
</organism>
<evidence type="ECO:0000256" key="5">
    <source>
        <dbReference type="ARBA" id="ARBA00023002"/>
    </source>
</evidence>
<dbReference type="GO" id="GO:0004497">
    <property type="term" value="F:monooxygenase activity"/>
    <property type="evidence" value="ECO:0007669"/>
    <property type="project" value="UniProtKB-KW"/>
</dbReference>
<accession>A0A819TXC8</accession>
<dbReference type="Pfam" id="PF00067">
    <property type="entry name" value="p450"/>
    <property type="match status" value="1"/>
</dbReference>
<evidence type="ECO:0000256" key="8">
    <source>
        <dbReference type="PIRSR" id="PIRSR602403-1"/>
    </source>
</evidence>
<dbReference type="EMBL" id="CAJOAX010011000">
    <property type="protein sequence ID" value="CAF4085220.1"/>
    <property type="molecule type" value="Genomic_DNA"/>
</dbReference>
<dbReference type="PRINTS" id="PR00385">
    <property type="entry name" value="P450"/>
</dbReference>
<keyword evidence="6 8" id="KW-0408">Iron</keyword>
<dbReference type="FunFam" id="1.10.630.10:FF:000182">
    <property type="entry name" value="Cytochrome P450 3A4"/>
    <property type="match status" value="1"/>
</dbReference>
<dbReference type="AlphaFoldDB" id="A0A819TXC8"/>
<comment type="caution">
    <text evidence="10">The sequence shown here is derived from an EMBL/GenBank/DDBJ whole genome shotgun (WGS) entry which is preliminary data.</text>
</comment>
<dbReference type="GO" id="GO:0020037">
    <property type="term" value="F:heme binding"/>
    <property type="evidence" value="ECO:0007669"/>
    <property type="project" value="InterPro"/>
</dbReference>
<reference evidence="10" key="1">
    <citation type="submission" date="2021-02" db="EMBL/GenBank/DDBJ databases">
        <authorList>
            <person name="Nowell W R."/>
        </authorList>
    </citation>
    <scope>NUCLEOTIDE SEQUENCE</scope>
</reference>
<proteinExistence type="inferred from homology"/>
<keyword evidence="5" id="KW-0560">Oxidoreductase</keyword>
<dbReference type="PANTHER" id="PTHR24291:SF50">
    <property type="entry name" value="BIFUNCTIONAL ALBAFLAVENONE MONOOXYGENASE_TERPENE SYNTHASE"/>
    <property type="match status" value="1"/>
</dbReference>
<dbReference type="SUPFAM" id="SSF48264">
    <property type="entry name" value="Cytochrome P450"/>
    <property type="match status" value="1"/>
</dbReference>
<evidence type="ECO:0000256" key="1">
    <source>
        <dbReference type="ARBA" id="ARBA00001971"/>
    </source>
</evidence>
<dbReference type="PRINTS" id="PR00465">
    <property type="entry name" value="EP450IV"/>
</dbReference>
<dbReference type="Gene3D" id="1.10.630.10">
    <property type="entry name" value="Cytochrome P450"/>
    <property type="match status" value="1"/>
</dbReference>
<keyword evidence="7" id="KW-0503">Monooxygenase</keyword>
<feature type="transmembrane region" description="Helical" evidence="9">
    <location>
        <begin position="6"/>
        <end position="25"/>
    </location>
</feature>
<keyword evidence="9" id="KW-1133">Transmembrane helix</keyword>
<gene>
    <name evidence="10" type="ORF">OTI717_LOCUS33402</name>
</gene>
<evidence type="ECO:0000256" key="4">
    <source>
        <dbReference type="ARBA" id="ARBA00022723"/>
    </source>
</evidence>
<dbReference type="InterPro" id="IPR036396">
    <property type="entry name" value="Cyt_P450_sf"/>
</dbReference>
<evidence type="ECO:0000256" key="7">
    <source>
        <dbReference type="ARBA" id="ARBA00023033"/>
    </source>
</evidence>
<keyword evidence="4 8" id="KW-0479">Metal-binding</keyword>
<dbReference type="GO" id="GO:0005506">
    <property type="term" value="F:iron ion binding"/>
    <property type="evidence" value="ECO:0007669"/>
    <property type="project" value="InterPro"/>
</dbReference>
<sequence>MVLLLILYTCGVLIFSTLFFIYWTLVRPQKYLYDILRSQGIPGEPFVPIIDQLREINRAIRNDSVMDYRMELIQKHGNIFLFGFGPKILVAINEPDMIADVLGRSHAQDYTKASGFSSDFNLLIGTHNLLVSKGYEHERARKMLNPAFHFVNLQSMVPIMTNHTAKAIDELITLSTQKEFVDLRTELNNLTLTIISSSAFGKGLETIANAKDIVCRAFTEQFGAIQYRSFRLIDRIPIINRLPFWHRRILDKGSREVSNFVDQIIADRRQGRSTSQCSGDDILNLLLSAVDEEGKSFSDQEIKEQALTFVFAGHETTGNLMTWAMYVLMTNEQVWRACREEIDRILPNAIEPTYEHLNELVVCEAVLNETLRLYPPAPLFARQCLREHTIGSEGHRQLRIPVGETVAINTYVLHRRADFWTRPLEFDYTRWIRDPNTGLKPKLAHPYCYLPFASGPRNCIGRNFALLEAKVVLAMLVQRCDFEMQPSQKITPDVRATMRPKYGLQAKVIKRL</sequence>
<keyword evidence="9" id="KW-0472">Membrane</keyword>
<name>A0A819TXC8_9BILA</name>
<evidence type="ECO:0000256" key="3">
    <source>
        <dbReference type="ARBA" id="ARBA00022617"/>
    </source>
</evidence>
<dbReference type="InterPro" id="IPR050196">
    <property type="entry name" value="Cytochrome_P450_Monoox"/>
</dbReference>
<evidence type="ECO:0000256" key="6">
    <source>
        <dbReference type="ARBA" id="ARBA00023004"/>
    </source>
</evidence>
<feature type="binding site" description="axial binding residue" evidence="8">
    <location>
        <position position="459"/>
    </location>
    <ligand>
        <name>heme</name>
        <dbReference type="ChEBI" id="CHEBI:30413"/>
    </ligand>
    <ligandPart>
        <name>Fe</name>
        <dbReference type="ChEBI" id="CHEBI:18248"/>
    </ligandPart>
</feature>
<evidence type="ECO:0000256" key="2">
    <source>
        <dbReference type="ARBA" id="ARBA00010617"/>
    </source>
</evidence>
<protein>
    <recommendedName>
        <fullName evidence="12">Cytochrome P450</fullName>
    </recommendedName>
</protein>
<evidence type="ECO:0000256" key="9">
    <source>
        <dbReference type="SAM" id="Phobius"/>
    </source>
</evidence>
<comment type="cofactor">
    <cofactor evidence="1 8">
        <name>heme</name>
        <dbReference type="ChEBI" id="CHEBI:30413"/>
    </cofactor>
</comment>
<dbReference type="Proteomes" id="UP000663823">
    <property type="component" value="Unassembled WGS sequence"/>
</dbReference>
<keyword evidence="9" id="KW-0812">Transmembrane</keyword>
<evidence type="ECO:0008006" key="12">
    <source>
        <dbReference type="Google" id="ProtNLM"/>
    </source>
</evidence>
<evidence type="ECO:0000313" key="10">
    <source>
        <dbReference type="EMBL" id="CAF4085220.1"/>
    </source>
</evidence>
<dbReference type="InterPro" id="IPR002403">
    <property type="entry name" value="Cyt_P450_E_grp-IV"/>
</dbReference>
<dbReference type="InterPro" id="IPR001128">
    <property type="entry name" value="Cyt_P450"/>
</dbReference>
<evidence type="ECO:0000313" key="11">
    <source>
        <dbReference type="Proteomes" id="UP000663823"/>
    </source>
</evidence>
<keyword evidence="3 8" id="KW-0349">Heme</keyword>
<dbReference type="GO" id="GO:0016705">
    <property type="term" value="F:oxidoreductase activity, acting on paired donors, with incorporation or reduction of molecular oxygen"/>
    <property type="evidence" value="ECO:0007669"/>
    <property type="project" value="InterPro"/>
</dbReference>
<dbReference type="PANTHER" id="PTHR24291">
    <property type="entry name" value="CYTOCHROME P450 FAMILY 4"/>
    <property type="match status" value="1"/>
</dbReference>
<comment type="similarity">
    <text evidence="2">Belongs to the cytochrome P450 family.</text>
</comment>